<evidence type="ECO:0000313" key="2">
    <source>
        <dbReference type="Proteomes" id="UP000240572"/>
    </source>
</evidence>
<dbReference type="InterPro" id="IPR047713">
    <property type="entry name" value="DHCW_cupin"/>
</dbReference>
<dbReference type="EMBL" id="PYGD01000002">
    <property type="protein sequence ID" value="PSK93290.1"/>
    <property type="molecule type" value="Genomic_DNA"/>
</dbReference>
<keyword evidence="2" id="KW-1185">Reference proteome</keyword>
<proteinExistence type="predicted"/>
<evidence type="ECO:0008006" key="3">
    <source>
        <dbReference type="Google" id="ProtNLM"/>
    </source>
</evidence>
<dbReference type="OrthoDB" id="9794443at2"/>
<dbReference type="SUPFAM" id="SSF51182">
    <property type="entry name" value="RmlC-like cupins"/>
    <property type="match status" value="1"/>
</dbReference>
<gene>
    <name evidence="1" type="ORF">B0I18_102260</name>
</gene>
<dbReference type="AlphaFoldDB" id="A0A2P8D7T5"/>
<sequence>MSTIPFRHIDWSSIPKTEHTGTTGTAWWQTLQFGDLRIRLVTYSAGYLADHWCERGHIVHCLEGAFETELSDGRRFRLEPGMSYVVSDGASAHRSVSEHGVQLLIVDGGFLQSS</sequence>
<dbReference type="RefSeq" id="WP_106522305.1">
    <property type="nucleotide sequence ID" value="NZ_PYGD01000002.1"/>
</dbReference>
<dbReference type="NCBIfam" id="NF038084">
    <property type="entry name" value="DHCW_cupin"/>
    <property type="match status" value="1"/>
</dbReference>
<dbReference type="Gene3D" id="2.60.120.10">
    <property type="entry name" value="Jelly Rolls"/>
    <property type="match status" value="1"/>
</dbReference>
<protein>
    <recommendedName>
        <fullName evidence="3">ChrR-like protein with cupin domain</fullName>
    </recommendedName>
</protein>
<organism evidence="1 2">
    <name type="scientific">Taibaiella chishuiensis</name>
    <dbReference type="NCBI Taxonomy" id="1434707"/>
    <lineage>
        <taxon>Bacteria</taxon>
        <taxon>Pseudomonadati</taxon>
        <taxon>Bacteroidota</taxon>
        <taxon>Chitinophagia</taxon>
        <taxon>Chitinophagales</taxon>
        <taxon>Chitinophagaceae</taxon>
        <taxon>Taibaiella</taxon>
    </lineage>
</organism>
<dbReference type="InterPro" id="IPR011051">
    <property type="entry name" value="RmlC_Cupin_sf"/>
</dbReference>
<name>A0A2P8D7T5_9BACT</name>
<dbReference type="InterPro" id="IPR014710">
    <property type="entry name" value="RmlC-like_jellyroll"/>
</dbReference>
<accession>A0A2P8D7T5</accession>
<comment type="caution">
    <text evidence="1">The sequence shown here is derived from an EMBL/GenBank/DDBJ whole genome shotgun (WGS) entry which is preliminary data.</text>
</comment>
<evidence type="ECO:0000313" key="1">
    <source>
        <dbReference type="EMBL" id="PSK93290.1"/>
    </source>
</evidence>
<dbReference type="Proteomes" id="UP000240572">
    <property type="component" value="Unassembled WGS sequence"/>
</dbReference>
<reference evidence="1 2" key="1">
    <citation type="submission" date="2018-03" db="EMBL/GenBank/DDBJ databases">
        <title>Genomic Encyclopedia of Type Strains, Phase III (KMG-III): the genomes of soil and plant-associated and newly described type strains.</title>
        <authorList>
            <person name="Whitman W."/>
        </authorList>
    </citation>
    <scope>NUCLEOTIDE SEQUENCE [LARGE SCALE GENOMIC DNA]</scope>
    <source>
        <strain evidence="1 2">CGMCC 1.12700</strain>
    </source>
</reference>